<feature type="domain" description="CCT" evidence="9">
    <location>
        <begin position="277"/>
        <end position="319"/>
    </location>
</feature>
<sequence>MVRVCELCPEGKARQAVVYCPADACFLCSACDEEVHSANRLAGRHVRRAVATDDGGDGSSINDDSENALVPDVAELDEGEHSDPSSSEDMLLMSLPIQVPSFEDAAEYDFDFEGGLGGKMPALCAIDDDALFTGTKSLGKSFYGDISWESVVPENIEHVVPDVSAPGMGFFKREAVEVDAPMKVVSSSTAASSVGDLKSQPEVTSISVVNRPGTIVRIDGAVVSKAEPTLSLSSTGSSITGQKRSREEDESSGVSGDKTNAEKDEAERAAEQRKKRRMEALARFRSKRANRSFTKKVRYECRKQLADSRPRVKGRFVRKIEMALFRKYGALYREHLDELEGAKKEVKGDHRVPAI</sequence>
<feature type="region of interest" description="Disordered" evidence="7">
    <location>
        <begin position="229"/>
        <end position="273"/>
    </location>
</feature>
<keyword evidence="3" id="KW-0479">Metal-binding</keyword>
<comment type="subcellular location">
    <subcellularLocation>
        <location evidence="1">Nucleus</location>
    </subcellularLocation>
</comment>
<dbReference type="GO" id="GO:0005634">
    <property type="term" value="C:nucleus"/>
    <property type="evidence" value="ECO:0007669"/>
    <property type="project" value="UniProtKB-SubCell"/>
</dbReference>
<dbReference type="Gramene" id="CDF36220">
    <property type="protein sequence ID" value="CDF36220"/>
    <property type="gene ID" value="CHC_T00004610001"/>
</dbReference>
<keyword evidence="5" id="KW-0539">Nucleus</keyword>
<evidence type="ECO:0000313" key="10">
    <source>
        <dbReference type="EMBL" id="CDF36220.1"/>
    </source>
</evidence>
<dbReference type="PhylomeDB" id="R7QFM0"/>
<feature type="domain" description="B box-type" evidence="8">
    <location>
        <begin position="3"/>
        <end position="50"/>
    </location>
</feature>
<dbReference type="PANTHER" id="PTHR31319:SF77">
    <property type="entry name" value="ZINC FINGER PROTEIN CONSTANS-LIKE 4"/>
    <property type="match status" value="1"/>
</dbReference>
<dbReference type="PROSITE" id="PS50119">
    <property type="entry name" value="ZF_BBOX"/>
    <property type="match status" value="1"/>
</dbReference>
<evidence type="ECO:0000256" key="5">
    <source>
        <dbReference type="ARBA" id="ARBA00023242"/>
    </source>
</evidence>
<dbReference type="CDD" id="cd19821">
    <property type="entry name" value="Bbox1_BBX-like"/>
    <property type="match status" value="1"/>
</dbReference>
<dbReference type="STRING" id="2769.R7QFM0"/>
<evidence type="ECO:0000256" key="4">
    <source>
        <dbReference type="ARBA" id="ARBA00022833"/>
    </source>
</evidence>
<accession>R7QFM0</accession>
<comment type="similarity">
    <text evidence="2">Belongs to the CONSTANS family.</text>
</comment>
<dbReference type="InterPro" id="IPR045281">
    <property type="entry name" value="CONSTANS-like"/>
</dbReference>
<reference evidence="11" key="1">
    <citation type="journal article" date="2013" name="Proc. Natl. Acad. Sci. U.S.A.">
        <title>Genome structure and metabolic features in the red seaweed Chondrus crispus shed light on evolution of the Archaeplastida.</title>
        <authorList>
            <person name="Collen J."/>
            <person name="Porcel B."/>
            <person name="Carre W."/>
            <person name="Ball S.G."/>
            <person name="Chaparro C."/>
            <person name="Tonon T."/>
            <person name="Barbeyron T."/>
            <person name="Michel G."/>
            <person name="Noel B."/>
            <person name="Valentin K."/>
            <person name="Elias M."/>
            <person name="Artiguenave F."/>
            <person name="Arun A."/>
            <person name="Aury J.M."/>
            <person name="Barbosa-Neto J.F."/>
            <person name="Bothwell J.H."/>
            <person name="Bouget F.Y."/>
            <person name="Brillet L."/>
            <person name="Cabello-Hurtado F."/>
            <person name="Capella-Gutierrez S."/>
            <person name="Charrier B."/>
            <person name="Cladiere L."/>
            <person name="Cock J.M."/>
            <person name="Coelho S.M."/>
            <person name="Colleoni C."/>
            <person name="Czjzek M."/>
            <person name="Da Silva C."/>
            <person name="Delage L."/>
            <person name="Denoeud F."/>
            <person name="Deschamps P."/>
            <person name="Dittami S.M."/>
            <person name="Gabaldon T."/>
            <person name="Gachon C.M."/>
            <person name="Groisillier A."/>
            <person name="Herve C."/>
            <person name="Jabbari K."/>
            <person name="Katinka M."/>
            <person name="Kloareg B."/>
            <person name="Kowalczyk N."/>
            <person name="Labadie K."/>
            <person name="Leblanc C."/>
            <person name="Lopez P.J."/>
            <person name="McLachlan D.H."/>
            <person name="Meslet-Cladiere L."/>
            <person name="Moustafa A."/>
            <person name="Nehr Z."/>
            <person name="Nyvall Collen P."/>
            <person name="Panaud O."/>
            <person name="Partensky F."/>
            <person name="Poulain J."/>
            <person name="Rensing S.A."/>
            <person name="Rousvoal S."/>
            <person name="Samson G."/>
            <person name="Symeonidi A."/>
            <person name="Weissenbach J."/>
            <person name="Zambounis A."/>
            <person name="Wincker P."/>
            <person name="Boyen C."/>
        </authorList>
    </citation>
    <scope>NUCLEOTIDE SEQUENCE [LARGE SCALE GENOMIC DNA]</scope>
    <source>
        <strain evidence="11">cv. Stackhouse</strain>
    </source>
</reference>
<evidence type="ECO:0000256" key="2">
    <source>
        <dbReference type="ARBA" id="ARBA00010024"/>
    </source>
</evidence>
<dbReference type="InterPro" id="IPR000315">
    <property type="entry name" value="Znf_B-box"/>
</dbReference>
<gene>
    <name evidence="10" type="ORF">CHC_T00004610001</name>
</gene>
<keyword evidence="6" id="KW-0863">Zinc-finger</keyword>
<dbReference type="AlphaFoldDB" id="R7QFM0"/>
<evidence type="ECO:0000313" key="11">
    <source>
        <dbReference type="Proteomes" id="UP000012073"/>
    </source>
</evidence>
<evidence type="ECO:0000259" key="8">
    <source>
        <dbReference type="PROSITE" id="PS50119"/>
    </source>
</evidence>
<dbReference type="EMBL" id="HG001766">
    <property type="protein sequence ID" value="CDF36220.1"/>
    <property type="molecule type" value="Genomic_DNA"/>
</dbReference>
<dbReference type="RefSeq" id="XP_005716039.1">
    <property type="nucleotide sequence ID" value="XM_005715982.1"/>
</dbReference>
<keyword evidence="4" id="KW-0862">Zinc</keyword>
<dbReference type="SMART" id="SM00336">
    <property type="entry name" value="BBOX"/>
    <property type="match status" value="1"/>
</dbReference>
<name>R7QFM0_CHOCR</name>
<evidence type="ECO:0000256" key="3">
    <source>
        <dbReference type="ARBA" id="ARBA00022723"/>
    </source>
</evidence>
<keyword evidence="11" id="KW-1185">Reference proteome</keyword>
<dbReference type="OrthoDB" id="6026at2759"/>
<dbReference type="Pfam" id="PF06203">
    <property type="entry name" value="CCT"/>
    <property type="match status" value="1"/>
</dbReference>
<feature type="compositionally biased region" description="Basic and acidic residues" evidence="7">
    <location>
        <begin position="259"/>
        <end position="273"/>
    </location>
</feature>
<evidence type="ECO:0008006" key="12">
    <source>
        <dbReference type="Google" id="ProtNLM"/>
    </source>
</evidence>
<proteinExistence type="inferred from homology"/>
<dbReference type="GO" id="GO:0008270">
    <property type="term" value="F:zinc ion binding"/>
    <property type="evidence" value="ECO:0007669"/>
    <property type="project" value="UniProtKB-KW"/>
</dbReference>
<evidence type="ECO:0000256" key="1">
    <source>
        <dbReference type="ARBA" id="ARBA00004123"/>
    </source>
</evidence>
<dbReference type="PROSITE" id="PS51017">
    <property type="entry name" value="CCT"/>
    <property type="match status" value="1"/>
</dbReference>
<dbReference type="PANTHER" id="PTHR31319">
    <property type="entry name" value="ZINC FINGER PROTEIN CONSTANS-LIKE 4"/>
    <property type="match status" value="1"/>
</dbReference>
<organism evidence="10 11">
    <name type="scientific">Chondrus crispus</name>
    <name type="common">Carrageen Irish moss</name>
    <name type="synonym">Polymorpha crispa</name>
    <dbReference type="NCBI Taxonomy" id="2769"/>
    <lineage>
        <taxon>Eukaryota</taxon>
        <taxon>Rhodophyta</taxon>
        <taxon>Florideophyceae</taxon>
        <taxon>Rhodymeniophycidae</taxon>
        <taxon>Gigartinales</taxon>
        <taxon>Gigartinaceae</taxon>
        <taxon>Chondrus</taxon>
    </lineage>
</organism>
<protein>
    <recommendedName>
        <fullName evidence="12">CCT domain-containing protein</fullName>
    </recommendedName>
</protein>
<feature type="compositionally biased region" description="Low complexity" evidence="7">
    <location>
        <begin position="229"/>
        <end position="241"/>
    </location>
</feature>
<evidence type="ECO:0000259" key="9">
    <source>
        <dbReference type="PROSITE" id="PS51017"/>
    </source>
</evidence>
<dbReference type="KEGG" id="ccp:CHC_T00004610001"/>
<dbReference type="GeneID" id="17323750"/>
<dbReference type="Proteomes" id="UP000012073">
    <property type="component" value="Unassembled WGS sequence"/>
</dbReference>
<dbReference type="InterPro" id="IPR010402">
    <property type="entry name" value="CCT_domain"/>
</dbReference>
<evidence type="ECO:0000256" key="6">
    <source>
        <dbReference type="PROSITE-ProRule" id="PRU00024"/>
    </source>
</evidence>
<dbReference type="InterPro" id="IPR049808">
    <property type="entry name" value="CONSTANS-like_Bbox1"/>
</dbReference>
<evidence type="ECO:0000256" key="7">
    <source>
        <dbReference type="SAM" id="MobiDB-lite"/>
    </source>
</evidence>